<evidence type="ECO:0000256" key="3">
    <source>
        <dbReference type="ARBA" id="ARBA00022968"/>
    </source>
</evidence>
<evidence type="ECO:0000256" key="2">
    <source>
        <dbReference type="ARBA" id="ARBA00022692"/>
    </source>
</evidence>
<evidence type="ECO:0000256" key="6">
    <source>
        <dbReference type="SAM" id="MobiDB-lite"/>
    </source>
</evidence>
<evidence type="ECO:0000313" key="8">
    <source>
        <dbReference type="Proteomes" id="UP000019132"/>
    </source>
</evidence>
<dbReference type="eggNOG" id="ENOG502RZ48">
    <property type="taxonomic scope" value="Eukaryota"/>
</dbReference>
<reference evidence="7" key="3">
    <citation type="submission" date="2015-02" db="UniProtKB">
        <authorList>
            <consortium name="EnsemblProtists"/>
        </authorList>
    </citation>
    <scope>IDENTIFICATION</scope>
    <source>
        <strain evidence="7">DAOM BR144</strain>
    </source>
</reference>
<dbReference type="GO" id="GO:0005794">
    <property type="term" value="C:Golgi apparatus"/>
    <property type="evidence" value="ECO:0007669"/>
    <property type="project" value="TreeGrafter"/>
</dbReference>
<dbReference type="Proteomes" id="UP000019132">
    <property type="component" value="Unassembled WGS sequence"/>
</dbReference>
<protein>
    <submittedName>
        <fullName evidence="7">Uncharacterized protein</fullName>
    </submittedName>
</protein>
<dbReference type="EMBL" id="GL376636">
    <property type="status" value="NOT_ANNOTATED_CDS"/>
    <property type="molecule type" value="Genomic_DNA"/>
</dbReference>
<evidence type="ECO:0000256" key="5">
    <source>
        <dbReference type="ARBA" id="ARBA00023136"/>
    </source>
</evidence>
<feature type="region of interest" description="Disordered" evidence="6">
    <location>
        <begin position="1"/>
        <end position="29"/>
    </location>
</feature>
<accession>K3W5Z1</accession>
<keyword evidence="8" id="KW-1185">Reference proteome</keyword>
<dbReference type="GO" id="GO:0016020">
    <property type="term" value="C:membrane"/>
    <property type="evidence" value="ECO:0007669"/>
    <property type="project" value="UniProtKB-SubCell"/>
</dbReference>
<dbReference type="PANTHER" id="PTHR31392:SF1">
    <property type="entry name" value="ALPHA-1,3-MANNOSYLTRANSFERASE MNN1-RELATED"/>
    <property type="match status" value="1"/>
</dbReference>
<dbReference type="AlphaFoldDB" id="K3W5Z1"/>
<dbReference type="VEuPathDB" id="FungiDB:PYU1_G000382"/>
<dbReference type="GO" id="GO:0000033">
    <property type="term" value="F:alpha-1,3-mannosyltransferase activity"/>
    <property type="evidence" value="ECO:0007669"/>
    <property type="project" value="TreeGrafter"/>
</dbReference>
<dbReference type="EnsemblProtists" id="PYU1_T000382">
    <property type="protein sequence ID" value="PYU1_T000382"/>
    <property type="gene ID" value="PYU1_G000382"/>
</dbReference>
<evidence type="ECO:0000256" key="1">
    <source>
        <dbReference type="ARBA" id="ARBA00004606"/>
    </source>
</evidence>
<evidence type="ECO:0000256" key="4">
    <source>
        <dbReference type="ARBA" id="ARBA00022989"/>
    </source>
</evidence>
<evidence type="ECO:0000313" key="7">
    <source>
        <dbReference type="EnsemblProtists" id="PYU1_T000382"/>
    </source>
</evidence>
<keyword evidence="2" id="KW-0812">Transmembrane</keyword>
<dbReference type="HOGENOM" id="CLU_1655699_0_0_1"/>
<dbReference type="InParanoid" id="K3W5Z1"/>
<dbReference type="GO" id="GO:0006493">
    <property type="term" value="P:protein O-linked glycosylation"/>
    <property type="evidence" value="ECO:0007669"/>
    <property type="project" value="TreeGrafter"/>
</dbReference>
<keyword evidence="5" id="KW-0472">Membrane</keyword>
<reference evidence="8" key="2">
    <citation type="submission" date="2010-04" db="EMBL/GenBank/DDBJ databases">
        <authorList>
            <person name="Buell R."/>
            <person name="Hamilton J."/>
            <person name="Hostetler J."/>
        </authorList>
    </citation>
    <scope>NUCLEOTIDE SEQUENCE [LARGE SCALE GENOMIC DNA]</scope>
    <source>
        <strain evidence="8">DAOM:BR144</strain>
    </source>
</reference>
<reference evidence="8" key="1">
    <citation type="journal article" date="2010" name="Genome Biol.">
        <title>Genome sequence of the necrotrophic plant pathogen Pythium ultimum reveals original pathogenicity mechanisms and effector repertoire.</title>
        <authorList>
            <person name="Levesque C.A."/>
            <person name="Brouwer H."/>
            <person name="Cano L."/>
            <person name="Hamilton J.P."/>
            <person name="Holt C."/>
            <person name="Huitema E."/>
            <person name="Raffaele S."/>
            <person name="Robideau G.P."/>
            <person name="Thines M."/>
            <person name="Win J."/>
            <person name="Zerillo M.M."/>
            <person name="Beakes G.W."/>
            <person name="Boore J.L."/>
            <person name="Busam D."/>
            <person name="Dumas B."/>
            <person name="Ferriera S."/>
            <person name="Fuerstenberg S.I."/>
            <person name="Gachon C.M."/>
            <person name="Gaulin E."/>
            <person name="Govers F."/>
            <person name="Grenville-Briggs L."/>
            <person name="Horner N."/>
            <person name="Hostetler J."/>
            <person name="Jiang R.H."/>
            <person name="Johnson J."/>
            <person name="Krajaejun T."/>
            <person name="Lin H."/>
            <person name="Meijer H.J."/>
            <person name="Moore B."/>
            <person name="Morris P."/>
            <person name="Phuntmart V."/>
            <person name="Puiu D."/>
            <person name="Shetty J."/>
            <person name="Stajich J.E."/>
            <person name="Tripathy S."/>
            <person name="Wawra S."/>
            <person name="van West P."/>
            <person name="Whitty B.R."/>
            <person name="Coutinho P.M."/>
            <person name="Henrissat B."/>
            <person name="Martin F."/>
            <person name="Thomas P.D."/>
            <person name="Tyler B.M."/>
            <person name="De Vries R.P."/>
            <person name="Kamoun S."/>
            <person name="Yandell M."/>
            <person name="Tisserat N."/>
            <person name="Buell C.R."/>
        </authorList>
    </citation>
    <scope>NUCLEOTIDE SEQUENCE</scope>
    <source>
        <strain evidence="8">DAOM:BR144</strain>
    </source>
</reference>
<name>K3W5Z1_GLOUD</name>
<sequence>MSALRLKGNPSEVEPGSDPKGETSGPASPQDLLKAKIHREGNSEFSLSLFHYVQQMKYEQGAILPLFDGIAHLEMSLLLELRLLDSNLPVETPQCGDLTPEYVRMIDSRDPLVRIYDVCAQAAKAMNLFDSNAHLFCVDVEYCNRLFRGFNIKILAMVLS</sequence>
<dbReference type="PANTHER" id="PTHR31392">
    <property type="entry name" value="ALPHA-1,3-MANNOSYLTRANSFERASE MNN1-RELATED"/>
    <property type="match status" value="1"/>
</dbReference>
<keyword evidence="4" id="KW-1133">Transmembrane helix</keyword>
<comment type="subcellular location">
    <subcellularLocation>
        <location evidence="1">Membrane</location>
        <topology evidence="1">Single-pass type II membrane protein</topology>
    </subcellularLocation>
</comment>
<proteinExistence type="predicted"/>
<keyword evidence="3" id="KW-0735">Signal-anchor</keyword>
<organism evidence="7 8">
    <name type="scientific">Globisporangium ultimum (strain ATCC 200006 / CBS 805.95 / DAOM BR144)</name>
    <name type="common">Pythium ultimum</name>
    <dbReference type="NCBI Taxonomy" id="431595"/>
    <lineage>
        <taxon>Eukaryota</taxon>
        <taxon>Sar</taxon>
        <taxon>Stramenopiles</taxon>
        <taxon>Oomycota</taxon>
        <taxon>Peronosporomycetes</taxon>
        <taxon>Pythiales</taxon>
        <taxon>Pythiaceae</taxon>
        <taxon>Globisporangium</taxon>
    </lineage>
</organism>